<protein>
    <submittedName>
        <fullName evidence="2">Uncharacterized protein</fullName>
    </submittedName>
</protein>
<name>A0A1T4SCE7_9ACTN</name>
<dbReference type="EMBL" id="FUWS01000009">
    <property type="protein sequence ID" value="SKA25924.1"/>
    <property type="molecule type" value="Genomic_DNA"/>
</dbReference>
<evidence type="ECO:0000256" key="1">
    <source>
        <dbReference type="SAM" id="MobiDB-lite"/>
    </source>
</evidence>
<dbReference type="STRING" id="1122192.SAMN02745673_03362"/>
<dbReference type="InterPro" id="IPR047681">
    <property type="entry name" value="PPA1309-like"/>
</dbReference>
<proteinExistence type="predicted"/>
<accession>A0A1T4SCE7</accession>
<keyword evidence="3" id="KW-1185">Reference proteome</keyword>
<reference evidence="2 3" key="1">
    <citation type="submission" date="2017-02" db="EMBL/GenBank/DDBJ databases">
        <authorList>
            <person name="Peterson S.W."/>
        </authorList>
    </citation>
    <scope>NUCLEOTIDE SEQUENCE [LARGE SCALE GENOMIC DNA]</scope>
    <source>
        <strain evidence="2 3">DSM 45154</strain>
    </source>
</reference>
<evidence type="ECO:0000313" key="3">
    <source>
        <dbReference type="Proteomes" id="UP000190637"/>
    </source>
</evidence>
<dbReference type="AlphaFoldDB" id="A0A1T4SCE7"/>
<evidence type="ECO:0000313" key="2">
    <source>
        <dbReference type="EMBL" id="SKA25924.1"/>
    </source>
</evidence>
<dbReference type="Proteomes" id="UP000190637">
    <property type="component" value="Unassembled WGS sequence"/>
</dbReference>
<dbReference type="NCBIfam" id="NF040618">
    <property type="entry name" value="PPA1309_fam"/>
    <property type="match status" value="1"/>
</dbReference>
<feature type="region of interest" description="Disordered" evidence="1">
    <location>
        <begin position="1"/>
        <end position="23"/>
    </location>
</feature>
<organism evidence="2 3">
    <name type="scientific">Marinactinospora thermotolerans DSM 45154</name>
    <dbReference type="NCBI Taxonomy" id="1122192"/>
    <lineage>
        <taxon>Bacteria</taxon>
        <taxon>Bacillati</taxon>
        <taxon>Actinomycetota</taxon>
        <taxon>Actinomycetes</taxon>
        <taxon>Streptosporangiales</taxon>
        <taxon>Nocardiopsidaceae</taxon>
        <taxon>Marinactinospora</taxon>
    </lineage>
</organism>
<sequence length="225" mass="23981">MSPPWQLATTARGSREPPVTRSRTRIDPIAAAATLTLLAGASETARTIGHHRGVSFNIREVVLDLERHAADQGWDQPVRVYALVPTADLIAQEPHLAGLLGVSEPVDAADLTPIEQEPLPEGVPIEEALGRMAWPEAVAGCALVMERLVVKGSDETLDPPRGADAAAWAAEQPGSEEIRMVAGVLRDGSRHSALRMRSHDSPDQVLNGQDLVPALTSALALTLEE</sequence>
<gene>
    <name evidence="2" type="ORF">SAMN02745673_03362</name>
</gene>